<reference evidence="2" key="2">
    <citation type="submission" date="2021-04" db="EMBL/GenBank/DDBJ databases">
        <authorList>
            <person name="Gilroy R."/>
        </authorList>
    </citation>
    <scope>NUCLEOTIDE SEQUENCE</scope>
    <source>
        <strain evidence="2">14975</strain>
    </source>
</reference>
<evidence type="ECO:0000313" key="3">
    <source>
        <dbReference type="Proteomes" id="UP000823964"/>
    </source>
</evidence>
<dbReference type="EMBL" id="DXFQ01000057">
    <property type="protein sequence ID" value="HIX19656.1"/>
    <property type="molecule type" value="Genomic_DNA"/>
</dbReference>
<reference evidence="2" key="1">
    <citation type="journal article" date="2021" name="PeerJ">
        <title>Extensive microbial diversity within the chicken gut microbiome revealed by metagenomics and culture.</title>
        <authorList>
            <person name="Gilroy R."/>
            <person name="Ravi A."/>
            <person name="Getino M."/>
            <person name="Pursley I."/>
            <person name="Horton D.L."/>
            <person name="Alikhan N.F."/>
            <person name="Baker D."/>
            <person name="Gharbi K."/>
            <person name="Hall N."/>
            <person name="Watson M."/>
            <person name="Adriaenssens E.M."/>
            <person name="Foster-Nyarko E."/>
            <person name="Jarju S."/>
            <person name="Secka A."/>
            <person name="Antonio M."/>
            <person name="Oren A."/>
            <person name="Chaudhuri R.R."/>
            <person name="La Ragione R."/>
            <person name="Hildebrand F."/>
            <person name="Pallen M.J."/>
        </authorList>
    </citation>
    <scope>NUCLEOTIDE SEQUENCE</scope>
    <source>
        <strain evidence="2">14975</strain>
    </source>
</reference>
<sequence length="182" mass="20927">MTEILQKKTCSALVVKTREENKVYEVIDGQQRLITIGLIPRYIAQKDPITQLKRALSKEEALSAEVKRAAEAISPPDSVRITYAKKREEGDFDVTDMIGKDNAESLDEYHVKTVYLAIQDWFESNREQEQNILRTLKEHTAVIWYEPKGDAHELFQRLNIGRIPLTNAELIRAPFRTSLRAS</sequence>
<organism evidence="2 3">
    <name type="scientific">Candidatus Akkermansia intestinigallinarum</name>
    <dbReference type="NCBI Taxonomy" id="2838431"/>
    <lineage>
        <taxon>Bacteria</taxon>
        <taxon>Pseudomonadati</taxon>
        <taxon>Verrucomicrobiota</taxon>
        <taxon>Verrucomicrobiia</taxon>
        <taxon>Verrucomicrobiales</taxon>
        <taxon>Akkermansiaceae</taxon>
        <taxon>Akkermansia</taxon>
    </lineage>
</organism>
<gene>
    <name evidence="2" type="ORF">H9862_03525</name>
</gene>
<name>A0A9D2AHQ4_9BACT</name>
<comment type="caution">
    <text evidence="2">The sequence shown here is derived from an EMBL/GenBank/DDBJ whole genome shotgun (WGS) entry which is preliminary data.</text>
</comment>
<dbReference type="InterPro" id="IPR004919">
    <property type="entry name" value="GmrSD_N"/>
</dbReference>
<dbReference type="AlphaFoldDB" id="A0A9D2AHQ4"/>
<proteinExistence type="predicted"/>
<dbReference type="Pfam" id="PF03235">
    <property type="entry name" value="GmrSD_N"/>
    <property type="match status" value="1"/>
</dbReference>
<dbReference type="Proteomes" id="UP000823964">
    <property type="component" value="Unassembled WGS sequence"/>
</dbReference>
<protein>
    <submittedName>
        <fullName evidence="2">DUF262 domain-containing protein</fullName>
    </submittedName>
</protein>
<feature type="domain" description="GmrSD restriction endonucleases N-terminal" evidence="1">
    <location>
        <begin position="13"/>
        <end position="173"/>
    </location>
</feature>
<evidence type="ECO:0000259" key="1">
    <source>
        <dbReference type="Pfam" id="PF03235"/>
    </source>
</evidence>
<accession>A0A9D2AHQ4</accession>
<evidence type="ECO:0000313" key="2">
    <source>
        <dbReference type="EMBL" id="HIX19656.1"/>
    </source>
</evidence>